<gene>
    <name evidence="2" type="ORF">J2X01_003447</name>
</gene>
<evidence type="ECO:0000313" key="3">
    <source>
        <dbReference type="Proteomes" id="UP001252243"/>
    </source>
</evidence>
<dbReference type="EMBL" id="JAVDVQ010000018">
    <property type="protein sequence ID" value="MDR7084139.1"/>
    <property type="molecule type" value="Genomic_DNA"/>
</dbReference>
<organism evidence="2 3">
    <name type="scientific">Arthrobacter ginsengisoli</name>
    <dbReference type="NCBI Taxonomy" id="1356565"/>
    <lineage>
        <taxon>Bacteria</taxon>
        <taxon>Bacillati</taxon>
        <taxon>Actinomycetota</taxon>
        <taxon>Actinomycetes</taxon>
        <taxon>Micrococcales</taxon>
        <taxon>Micrococcaceae</taxon>
        <taxon>Arthrobacter</taxon>
    </lineage>
</organism>
<dbReference type="Gene3D" id="3.10.180.10">
    <property type="entry name" value="2,3-Dihydroxybiphenyl 1,2-Dioxygenase, domain 1"/>
    <property type="match status" value="1"/>
</dbReference>
<feature type="domain" description="Glyoxalase-like" evidence="1">
    <location>
        <begin position="13"/>
        <end position="178"/>
    </location>
</feature>
<evidence type="ECO:0000313" key="2">
    <source>
        <dbReference type="EMBL" id="MDR7084139.1"/>
    </source>
</evidence>
<keyword evidence="3" id="KW-1185">Reference proteome</keyword>
<name>A0ABU1UG17_9MICC</name>
<evidence type="ECO:0000259" key="1">
    <source>
        <dbReference type="Pfam" id="PF13468"/>
    </source>
</evidence>
<dbReference type="Proteomes" id="UP001252243">
    <property type="component" value="Unassembled WGS sequence"/>
</dbReference>
<comment type="caution">
    <text evidence="2">The sequence shown here is derived from an EMBL/GenBank/DDBJ whole genome shotgun (WGS) entry which is preliminary data.</text>
</comment>
<dbReference type="SUPFAM" id="SSF54593">
    <property type="entry name" value="Glyoxalase/Bleomycin resistance protein/Dihydroxybiphenyl dioxygenase"/>
    <property type="match status" value="1"/>
</dbReference>
<dbReference type="RefSeq" id="WP_310060071.1">
    <property type="nucleotide sequence ID" value="NZ_JAVDVQ010000018.1"/>
</dbReference>
<protein>
    <recommendedName>
        <fullName evidence="1">Glyoxalase-like domain-containing protein</fullName>
    </recommendedName>
</protein>
<dbReference type="InterPro" id="IPR025870">
    <property type="entry name" value="Glyoxalase-like_dom"/>
</dbReference>
<sequence length="235" mass="25319">MDSGTLPEFRQLVLLTSDLEGTLARARKEFGVPEGFRDPVALAKVGMQHEVFGFDRTYVEVCEPINPESSASRSLARKGDSGFMVVLQVPDAEAMVTRAKGLGLEPLVVKDHHGSVLSQWHPRDFGTIAEFDEMRPADSWHFAPDIYEARNKSVVDDIVAVHLSVAEPAAMAERWAAVSGGAMGSDGTSVQAGRALLRFATVNGASGVYAVDCRAADPNRVGETVRLSGVDFVFV</sequence>
<proteinExistence type="predicted"/>
<reference evidence="2 3" key="1">
    <citation type="submission" date="2023-07" db="EMBL/GenBank/DDBJ databases">
        <title>Sorghum-associated microbial communities from plants grown in Nebraska, USA.</title>
        <authorList>
            <person name="Schachtman D."/>
        </authorList>
    </citation>
    <scope>NUCLEOTIDE SEQUENCE [LARGE SCALE GENOMIC DNA]</scope>
    <source>
        <strain evidence="2 3">BE167</strain>
    </source>
</reference>
<dbReference type="Pfam" id="PF13468">
    <property type="entry name" value="Glyoxalase_3"/>
    <property type="match status" value="1"/>
</dbReference>
<dbReference type="InterPro" id="IPR029068">
    <property type="entry name" value="Glyas_Bleomycin-R_OHBP_Dase"/>
</dbReference>
<accession>A0ABU1UG17</accession>